<feature type="region of interest" description="Disordered" evidence="6">
    <location>
        <begin position="162"/>
        <end position="187"/>
    </location>
</feature>
<proteinExistence type="inferred from homology"/>
<keyword evidence="4" id="KW-0804">Transcription</keyword>
<sequence>MEREIPTGVLVSSSNVAAIAAEEGWRAIPMLPTAASFPAGALPFYAIESSVSSSQIGCSPAPFPDQLDFGFFAEELAALPECHLVECLACMDPRLKLKSPKIEPLANAKQAWISPEVGSHGFHRLPGLQFLEPVLEPAKKSPISPCLSGDLISIVELSHKRFRPSSPPTTHAPSSPPPPPLRSPSTCSAFQRRGAAARNLRPVVPSSEIARQRRKRISDRTRILETLMPWDRRMDTGTMLQEAHKYVQFLEAQVTALQTMPCSSGFAPVHLPAGRFGGLELLNRQQLLQVMVNSPVVQDMLYRKGLCVFSAEQVAAVRQAEEQRPQVMRLLGSTVAK</sequence>
<evidence type="ECO:0000313" key="8">
    <source>
        <dbReference type="EMBL" id="KAG1347271.1"/>
    </source>
</evidence>
<evidence type="ECO:0000256" key="6">
    <source>
        <dbReference type="SAM" id="MobiDB-lite"/>
    </source>
</evidence>
<organism evidence="8 9">
    <name type="scientific">Cocos nucifera</name>
    <name type="common">Coconut palm</name>
    <dbReference type="NCBI Taxonomy" id="13894"/>
    <lineage>
        <taxon>Eukaryota</taxon>
        <taxon>Viridiplantae</taxon>
        <taxon>Streptophyta</taxon>
        <taxon>Embryophyta</taxon>
        <taxon>Tracheophyta</taxon>
        <taxon>Spermatophyta</taxon>
        <taxon>Magnoliopsida</taxon>
        <taxon>Liliopsida</taxon>
        <taxon>Arecaceae</taxon>
        <taxon>Arecoideae</taxon>
        <taxon>Cocoseae</taxon>
        <taxon>Attaleinae</taxon>
        <taxon>Cocos</taxon>
    </lineage>
</organism>
<dbReference type="GO" id="GO:0046983">
    <property type="term" value="F:protein dimerization activity"/>
    <property type="evidence" value="ECO:0007669"/>
    <property type="project" value="InterPro"/>
</dbReference>
<evidence type="ECO:0000313" key="9">
    <source>
        <dbReference type="Proteomes" id="UP000797356"/>
    </source>
</evidence>
<dbReference type="SUPFAM" id="SSF47459">
    <property type="entry name" value="HLH, helix-loop-helix DNA-binding domain"/>
    <property type="match status" value="1"/>
</dbReference>
<dbReference type="InterPro" id="IPR011598">
    <property type="entry name" value="bHLH_dom"/>
</dbReference>
<comment type="subcellular location">
    <subcellularLocation>
        <location evidence="1">Nucleus</location>
    </subcellularLocation>
</comment>
<evidence type="ECO:0000256" key="3">
    <source>
        <dbReference type="ARBA" id="ARBA00023015"/>
    </source>
</evidence>
<dbReference type="AlphaFoldDB" id="A0A8K0N350"/>
<dbReference type="Gene3D" id="4.10.280.10">
    <property type="entry name" value="Helix-loop-helix DNA-binding domain"/>
    <property type="match status" value="1"/>
</dbReference>
<comment type="caution">
    <text evidence="8">The sequence shown here is derived from an EMBL/GenBank/DDBJ whole genome shotgun (WGS) entry which is preliminary data.</text>
</comment>
<keyword evidence="3" id="KW-0805">Transcription regulation</keyword>
<evidence type="ECO:0000256" key="4">
    <source>
        <dbReference type="ARBA" id="ARBA00023163"/>
    </source>
</evidence>
<reference evidence="8" key="1">
    <citation type="journal article" date="2017" name="Gigascience">
        <title>The genome draft of coconut (Cocos nucifera).</title>
        <authorList>
            <person name="Xiao Y."/>
            <person name="Xu P."/>
            <person name="Fan H."/>
            <person name="Baudouin L."/>
            <person name="Xia W."/>
            <person name="Bocs S."/>
            <person name="Xu J."/>
            <person name="Li Q."/>
            <person name="Guo A."/>
            <person name="Zhou L."/>
            <person name="Li J."/>
            <person name="Wu Y."/>
            <person name="Ma Z."/>
            <person name="Armero A."/>
            <person name="Issali A.E."/>
            <person name="Liu N."/>
            <person name="Peng M."/>
            <person name="Yang Y."/>
        </authorList>
    </citation>
    <scope>NUCLEOTIDE SEQUENCE</scope>
    <source>
        <tissue evidence="8">Spear leaf of Hainan Tall coconut</tissue>
    </source>
</reference>
<dbReference type="PROSITE" id="PS50888">
    <property type="entry name" value="BHLH"/>
    <property type="match status" value="1"/>
</dbReference>
<comment type="similarity">
    <text evidence="2">Belongs to the bHLH protein family.</text>
</comment>
<reference evidence="8" key="2">
    <citation type="submission" date="2019-07" db="EMBL/GenBank/DDBJ databases">
        <authorList>
            <person name="Yang Y."/>
            <person name="Bocs S."/>
            <person name="Baudouin L."/>
        </authorList>
    </citation>
    <scope>NUCLEOTIDE SEQUENCE</scope>
    <source>
        <tissue evidence="8">Spear leaf of Hainan Tall coconut</tissue>
    </source>
</reference>
<dbReference type="Pfam" id="PF00010">
    <property type="entry name" value="HLH"/>
    <property type="match status" value="1"/>
</dbReference>
<dbReference type="EMBL" id="CM017877">
    <property type="protein sequence ID" value="KAG1347271.1"/>
    <property type="molecule type" value="Genomic_DNA"/>
</dbReference>
<dbReference type="GO" id="GO:0005634">
    <property type="term" value="C:nucleus"/>
    <property type="evidence" value="ECO:0007669"/>
    <property type="project" value="UniProtKB-SubCell"/>
</dbReference>
<evidence type="ECO:0000256" key="5">
    <source>
        <dbReference type="ARBA" id="ARBA00023242"/>
    </source>
</evidence>
<gene>
    <name evidence="8" type="ORF">COCNU_06G011000</name>
</gene>
<evidence type="ECO:0000256" key="1">
    <source>
        <dbReference type="ARBA" id="ARBA00004123"/>
    </source>
</evidence>
<dbReference type="InterPro" id="IPR045843">
    <property type="entry name" value="IND-like"/>
</dbReference>
<dbReference type="PANTHER" id="PTHR45914">
    <property type="entry name" value="TRANSCRIPTION FACTOR HEC3-RELATED"/>
    <property type="match status" value="1"/>
</dbReference>
<dbReference type="InterPro" id="IPR036638">
    <property type="entry name" value="HLH_DNA-bd_sf"/>
</dbReference>
<dbReference type="GO" id="GO:0003700">
    <property type="term" value="F:DNA-binding transcription factor activity"/>
    <property type="evidence" value="ECO:0007669"/>
    <property type="project" value="InterPro"/>
</dbReference>
<dbReference type="SMART" id="SM00353">
    <property type="entry name" value="HLH"/>
    <property type="match status" value="1"/>
</dbReference>
<evidence type="ECO:0000256" key="2">
    <source>
        <dbReference type="ARBA" id="ARBA00005510"/>
    </source>
</evidence>
<feature type="domain" description="BHLH" evidence="7">
    <location>
        <begin position="201"/>
        <end position="250"/>
    </location>
</feature>
<dbReference type="Proteomes" id="UP000797356">
    <property type="component" value="Chromosome 6"/>
</dbReference>
<keyword evidence="9" id="KW-1185">Reference proteome</keyword>
<accession>A0A8K0N350</accession>
<keyword evidence="5" id="KW-0539">Nucleus</keyword>
<evidence type="ECO:0000259" key="7">
    <source>
        <dbReference type="PROSITE" id="PS50888"/>
    </source>
</evidence>
<name>A0A8K0N350_COCNU</name>
<dbReference type="OrthoDB" id="1610519at2759"/>
<protein>
    <submittedName>
        <fullName evidence="8">Transcription factor bHLH53</fullName>
    </submittedName>
</protein>
<dbReference type="PANTHER" id="PTHR45914:SF24">
    <property type="entry name" value="BHLH DOMAIN-CONTAINING PROTEIN"/>
    <property type="match status" value="1"/>
</dbReference>